<dbReference type="Pfam" id="PF00808">
    <property type="entry name" value="CBFD_NFYB_HMF"/>
    <property type="match status" value="1"/>
</dbReference>
<reference evidence="5 6" key="1">
    <citation type="submission" date="2014-12" db="EMBL/GenBank/DDBJ databases">
        <authorList>
            <person name="Neuveglise Cecile"/>
        </authorList>
    </citation>
    <scope>NUCLEOTIDE SEQUENCE [LARGE SCALE GENOMIC DNA]</scope>
    <source>
        <strain evidence="5 6">CBS 12615</strain>
    </source>
</reference>
<dbReference type="GO" id="GO:0003713">
    <property type="term" value="F:transcription coactivator activity"/>
    <property type="evidence" value="ECO:0007669"/>
    <property type="project" value="EnsemblFungi"/>
</dbReference>
<evidence type="ECO:0000256" key="1">
    <source>
        <dbReference type="ARBA" id="ARBA00004123"/>
    </source>
</evidence>
<dbReference type="OrthoDB" id="601405at2759"/>
<sequence>MGEQEDISLPKATVQKIISEALESDLTFSKEAREIIIESGIEFIMILSSMASEMADKEAKKTIAPDHVIKALEELEYHEFIPYLEQILVEHRETQRIKERRDAKFKKSGLSEEELLRQQEELFRQSRTRFQQTSTTGGPDGELEPENELGEDAASEVSPPGSVKAEE</sequence>
<dbReference type="GO" id="GO:0017054">
    <property type="term" value="C:negative cofactor 2 complex"/>
    <property type="evidence" value="ECO:0007669"/>
    <property type="project" value="EnsemblFungi"/>
</dbReference>
<evidence type="ECO:0000313" key="6">
    <source>
        <dbReference type="Proteomes" id="UP000054304"/>
    </source>
</evidence>
<dbReference type="GO" id="GO:0016251">
    <property type="term" value="F:RNA polymerase II general transcription initiation factor activity"/>
    <property type="evidence" value="ECO:0007669"/>
    <property type="project" value="TreeGrafter"/>
</dbReference>
<dbReference type="InterPro" id="IPR042225">
    <property type="entry name" value="Ncb2"/>
</dbReference>
<dbReference type="GO" id="GO:0003682">
    <property type="term" value="F:chromatin binding"/>
    <property type="evidence" value="ECO:0007669"/>
    <property type="project" value="EnsemblFungi"/>
</dbReference>
<dbReference type="Gene3D" id="1.10.20.10">
    <property type="entry name" value="Histone, subunit A"/>
    <property type="match status" value="1"/>
</dbReference>
<dbReference type="GeneID" id="34686376"/>
<name>A0A0C7NBF2_9SACH</name>
<keyword evidence="6" id="KW-1185">Reference proteome</keyword>
<accession>A0A0C7NBF2</accession>
<dbReference type="GO" id="GO:0051123">
    <property type="term" value="P:RNA polymerase II preinitiation complex assembly"/>
    <property type="evidence" value="ECO:0007669"/>
    <property type="project" value="EnsemblFungi"/>
</dbReference>
<dbReference type="Proteomes" id="UP000054304">
    <property type="component" value="Unassembled WGS sequence"/>
</dbReference>
<gene>
    <name evidence="5" type="ORF">LALA0_S06e06260g</name>
</gene>
<evidence type="ECO:0000259" key="4">
    <source>
        <dbReference type="Pfam" id="PF00808"/>
    </source>
</evidence>
<feature type="domain" description="Transcription factor CBF/NF-Y/archaeal histone" evidence="4">
    <location>
        <begin position="8"/>
        <end position="72"/>
    </location>
</feature>
<dbReference type="EMBL" id="LN736365">
    <property type="protein sequence ID" value="CEP62893.1"/>
    <property type="molecule type" value="Genomic_DNA"/>
</dbReference>
<dbReference type="CDD" id="cd22905">
    <property type="entry name" value="HFD_Dr1"/>
    <property type="match status" value="1"/>
</dbReference>
<evidence type="ECO:0000256" key="3">
    <source>
        <dbReference type="SAM" id="MobiDB-lite"/>
    </source>
</evidence>
<dbReference type="GO" id="GO:0017025">
    <property type="term" value="F:TBP-class protein binding"/>
    <property type="evidence" value="ECO:0007669"/>
    <property type="project" value="EnsemblFungi"/>
</dbReference>
<dbReference type="GO" id="GO:0001046">
    <property type="term" value="F:core promoter sequence-specific DNA binding"/>
    <property type="evidence" value="ECO:0007669"/>
    <property type="project" value="EnsemblFungi"/>
</dbReference>
<dbReference type="SUPFAM" id="SSF47113">
    <property type="entry name" value="Histone-fold"/>
    <property type="match status" value="1"/>
</dbReference>
<dbReference type="GO" id="GO:0003714">
    <property type="term" value="F:transcription corepressor activity"/>
    <property type="evidence" value="ECO:0007669"/>
    <property type="project" value="EnsemblFungi"/>
</dbReference>
<organism evidence="5 6">
    <name type="scientific">Lachancea lanzarotensis</name>
    <dbReference type="NCBI Taxonomy" id="1245769"/>
    <lineage>
        <taxon>Eukaryota</taxon>
        <taxon>Fungi</taxon>
        <taxon>Dikarya</taxon>
        <taxon>Ascomycota</taxon>
        <taxon>Saccharomycotina</taxon>
        <taxon>Saccharomycetes</taxon>
        <taxon>Saccharomycetales</taxon>
        <taxon>Saccharomycetaceae</taxon>
        <taxon>Lachancea</taxon>
    </lineage>
</organism>
<keyword evidence="2" id="KW-0539">Nucleus</keyword>
<evidence type="ECO:0000313" key="5">
    <source>
        <dbReference type="EMBL" id="CEP62893.1"/>
    </source>
</evidence>
<dbReference type="GO" id="GO:0016480">
    <property type="term" value="P:negative regulation of transcription by RNA polymerase III"/>
    <property type="evidence" value="ECO:0007669"/>
    <property type="project" value="EnsemblFungi"/>
</dbReference>
<dbReference type="GO" id="GO:0017055">
    <property type="term" value="P:negative regulation of RNA polymerase II transcription preinitiation complex assembly"/>
    <property type="evidence" value="ECO:0007669"/>
    <property type="project" value="EnsemblFungi"/>
</dbReference>
<dbReference type="RefSeq" id="XP_022629115.1">
    <property type="nucleotide sequence ID" value="XM_022771964.1"/>
</dbReference>
<feature type="region of interest" description="Disordered" evidence="3">
    <location>
        <begin position="123"/>
        <end position="167"/>
    </location>
</feature>
<dbReference type="InterPro" id="IPR003958">
    <property type="entry name" value="CBFA_NFYB_domain"/>
</dbReference>
<dbReference type="AlphaFoldDB" id="A0A0C7NBF2"/>
<dbReference type="PANTHER" id="PTHR46138">
    <property type="entry name" value="PROTEIN DR1"/>
    <property type="match status" value="1"/>
</dbReference>
<dbReference type="STRING" id="1245769.A0A0C7NBF2"/>
<dbReference type="PANTHER" id="PTHR46138:SF1">
    <property type="entry name" value="PROTEIN DR1"/>
    <property type="match status" value="1"/>
</dbReference>
<dbReference type="GO" id="GO:0034605">
    <property type="term" value="P:cellular response to heat"/>
    <property type="evidence" value="ECO:0007669"/>
    <property type="project" value="EnsemblFungi"/>
</dbReference>
<dbReference type="HOGENOM" id="CLU_066247_11_3_1"/>
<evidence type="ECO:0000256" key="2">
    <source>
        <dbReference type="ARBA" id="ARBA00023242"/>
    </source>
</evidence>
<dbReference type="FunFam" id="1.10.20.10:FF:000019">
    <property type="entry name" value="Negative cofactor 2 beta"/>
    <property type="match status" value="1"/>
</dbReference>
<comment type="subcellular location">
    <subcellularLocation>
        <location evidence="1">Nucleus</location>
    </subcellularLocation>
</comment>
<dbReference type="GO" id="GO:0046982">
    <property type="term" value="F:protein heterodimerization activity"/>
    <property type="evidence" value="ECO:0007669"/>
    <property type="project" value="InterPro"/>
</dbReference>
<proteinExistence type="predicted"/>
<protein>
    <submittedName>
        <fullName evidence="5">LALA0S06e06260g1_1</fullName>
    </submittedName>
</protein>
<feature type="compositionally biased region" description="Acidic residues" evidence="3">
    <location>
        <begin position="141"/>
        <end position="154"/>
    </location>
</feature>
<dbReference type="GO" id="GO:0045944">
    <property type="term" value="P:positive regulation of transcription by RNA polymerase II"/>
    <property type="evidence" value="ECO:0007669"/>
    <property type="project" value="EnsemblFungi"/>
</dbReference>
<dbReference type="InterPro" id="IPR009072">
    <property type="entry name" value="Histone-fold"/>
</dbReference>